<dbReference type="PANTHER" id="PTHR21096">
    <property type="entry name" value="PROTEIN FAM136A"/>
    <property type="match status" value="1"/>
</dbReference>
<dbReference type="Proteomes" id="UP000694865">
    <property type="component" value="Unplaced"/>
</dbReference>
<dbReference type="Pfam" id="PF05811">
    <property type="entry name" value="DUF842"/>
    <property type="match status" value="1"/>
</dbReference>
<dbReference type="RefSeq" id="XP_002735058.1">
    <property type="nucleotide sequence ID" value="XM_002735012.2"/>
</dbReference>
<proteinExistence type="inferred from homology"/>
<reference evidence="3" key="1">
    <citation type="submission" date="2025-08" db="UniProtKB">
        <authorList>
            <consortium name="RefSeq"/>
        </authorList>
    </citation>
    <scope>IDENTIFICATION</scope>
    <source>
        <tissue evidence="3">Testes</tissue>
    </source>
</reference>
<evidence type="ECO:0000256" key="1">
    <source>
        <dbReference type="ARBA" id="ARBA00009952"/>
    </source>
</evidence>
<evidence type="ECO:0000313" key="3">
    <source>
        <dbReference type="RefSeq" id="XP_002735058.1"/>
    </source>
</evidence>
<comment type="similarity">
    <text evidence="1">Belongs to the FAM136 family.</text>
</comment>
<organism evidence="2 3">
    <name type="scientific">Saccoglossus kowalevskii</name>
    <name type="common">Acorn worm</name>
    <dbReference type="NCBI Taxonomy" id="10224"/>
    <lineage>
        <taxon>Eukaryota</taxon>
        <taxon>Metazoa</taxon>
        <taxon>Hemichordata</taxon>
        <taxon>Enteropneusta</taxon>
        <taxon>Harrimaniidae</taxon>
        <taxon>Saccoglossus</taxon>
    </lineage>
</organism>
<name>A0ABM0GQG6_SACKO</name>
<accession>A0ABM0GQG6</accession>
<gene>
    <name evidence="3" type="primary">LOC100368628</name>
</gene>
<sequence length="108" mass="12639">MYKCSARCCDNKGYSMEEAQRCIEQCSQPVQQAQVYVQNELRDFQDRLQRGAMQCQDELKDMVAKGITDEIIMRNNMEKCLNKCADKHIDLLPSMMKRMKQTLASYDK</sequence>
<evidence type="ECO:0000313" key="2">
    <source>
        <dbReference type="Proteomes" id="UP000694865"/>
    </source>
</evidence>
<dbReference type="InterPro" id="IPR008560">
    <property type="entry name" value="DUF842_euk"/>
</dbReference>
<dbReference type="PANTHER" id="PTHR21096:SF0">
    <property type="entry name" value="PROTEIN FAM136A"/>
    <property type="match status" value="1"/>
</dbReference>
<keyword evidence="2" id="KW-1185">Reference proteome</keyword>
<protein>
    <submittedName>
        <fullName evidence="3">Protein FAM136A-like</fullName>
    </submittedName>
</protein>
<dbReference type="GeneID" id="100368628"/>